<gene>
    <name evidence="2" type="ORF">BcabD6B2_30710</name>
</gene>
<reference evidence="2 3" key="1">
    <citation type="submission" date="2021-06" db="EMBL/GenBank/DDBJ databases">
        <title>Genome sequence of Babesia caballi.</title>
        <authorList>
            <person name="Yamagishi J."/>
            <person name="Kidaka T."/>
            <person name="Ochi A."/>
        </authorList>
    </citation>
    <scope>NUCLEOTIDE SEQUENCE [LARGE SCALE GENOMIC DNA]</scope>
    <source>
        <strain evidence="2">USDA-D6B2</strain>
    </source>
</reference>
<sequence length="304" mass="34623">MSGRANRLYPTATPLCNRIRSFVNRSRPPVLKEPRGESDASSRAKQTDANQAPKNEACREVNLREKLVQQKKALHRALKRLQSRLALFKVFARYRELRRSHGSLSAVRRYLSEKSLKFGATRRNALRVKRMKELRDKVINKSTEVSPRPARNTQPAVEHHGHVRHEEVRKAGRGNIFRVGTGHRAADDAQRIRRHPHPHEHPHVQRVSLQQRSAPAARADQRHPFPSPRHGQQRRAVHRGIYRNQGGRATQATRLDFARVGRESCEETPVAAFLRGDLYTQRGSQTGRIASQSSGLARQINGNV</sequence>
<proteinExistence type="predicted"/>
<protein>
    <submittedName>
        <fullName evidence="2">LysM peptidoglycan-binding domain-containing protein</fullName>
    </submittedName>
</protein>
<name>A0AAV4LUX2_BABCB</name>
<dbReference type="AlphaFoldDB" id="A0AAV4LUX2"/>
<feature type="region of interest" description="Disordered" evidence="1">
    <location>
        <begin position="26"/>
        <end position="55"/>
    </location>
</feature>
<dbReference type="Proteomes" id="UP001497744">
    <property type="component" value="Unassembled WGS sequence"/>
</dbReference>
<evidence type="ECO:0000256" key="1">
    <source>
        <dbReference type="SAM" id="MobiDB-lite"/>
    </source>
</evidence>
<organism evidence="2 3">
    <name type="scientific">Babesia caballi</name>
    <dbReference type="NCBI Taxonomy" id="5871"/>
    <lineage>
        <taxon>Eukaryota</taxon>
        <taxon>Sar</taxon>
        <taxon>Alveolata</taxon>
        <taxon>Apicomplexa</taxon>
        <taxon>Aconoidasida</taxon>
        <taxon>Piroplasmida</taxon>
        <taxon>Babesiidae</taxon>
        <taxon>Babesia</taxon>
    </lineage>
</organism>
<evidence type="ECO:0000313" key="2">
    <source>
        <dbReference type="EMBL" id="GIX63636.1"/>
    </source>
</evidence>
<accession>A0AAV4LUX2</accession>
<evidence type="ECO:0000313" key="3">
    <source>
        <dbReference type="Proteomes" id="UP001497744"/>
    </source>
</evidence>
<keyword evidence="3" id="KW-1185">Reference proteome</keyword>
<comment type="caution">
    <text evidence="2">The sequence shown here is derived from an EMBL/GenBank/DDBJ whole genome shotgun (WGS) entry which is preliminary data.</text>
</comment>
<feature type="region of interest" description="Disordered" evidence="1">
    <location>
        <begin position="143"/>
        <end position="162"/>
    </location>
</feature>
<feature type="compositionally biased region" description="Basic and acidic residues" evidence="1">
    <location>
        <begin position="30"/>
        <end position="46"/>
    </location>
</feature>
<dbReference type="RefSeq" id="XP_067715705.1">
    <property type="nucleotide sequence ID" value="XM_067859604.1"/>
</dbReference>
<dbReference type="GeneID" id="94195117"/>
<feature type="compositionally biased region" description="Polar residues" evidence="1">
    <location>
        <begin position="143"/>
        <end position="155"/>
    </location>
</feature>
<dbReference type="EMBL" id="BPLF01000002">
    <property type="protein sequence ID" value="GIX63636.1"/>
    <property type="molecule type" value="Genomic_DNA"/>
</dbReference>
<feature type="region of interest" description="Disordered" evidence="1">
    <location>
        <begin position="195"/>
        <end position="235"/>
    </location>
</feature>